<accession>A0A840PE65</accession>
<comment type="caution">
    <text evidence="1">The sequence shown here is derived from an EMBL/GenBank/DDBJ whole genome shotgun (WGS) entry which is preliminary data.</text>
</comment>
<name>A0A840PE65_9ACTN</name>
<reference evidence="1 2" key="1">
    <citation type="submission" date="2020-08" db="EMBL/GenBank/DDBJ databases">
        <title>Genomic Encyclopedia of Type Strains, Phase IV (KMG-IV): sequencing the most valuable type-strain genomes for metagenomic binning, comparative biology and taxonomic classification.</title>
        <authorList>
            <person name="Goeker M."/>
        </authorList>
    </citation>
    <scope>NUCLEOTIDE SEQUENCE [LARGE SCALE GENOMIC DNA]</scope>
    <source>
        <strain evidence="1 2">DSM 45615</strain>
    </source>
</reference>
<dbReference type="Proteomes" id="UP000578449">
    <property type="component" value="Unassembled WGS sequence"/>
</dbReference>
<evidence type="ECO:0008006" key="3">
    <source>
        <dbReference type="Google" id="ProtNLM"/>
    </source>
</evidence>
<proteinExistence type="predicted"/>
<evidence type="ECO:0000313" key="1">
    <source>
        <dbReference type="EMBL" id="MBB5137472.1"/>
    </source>
</evidence>
<evidence type="ECO:0000313" key="2">
    <source>
        <dbReference type="Proteomes" id="UP000578449"/>
    </source>
</evidence>
<protein>
    <recommendedName>
        <fullName evidence="3">Flavodoxin</fullName>
    </recommendedName>
</protein>
<sequence>MIGATGWGEGTGGHADTTAQTINQWLTEL</sequence>
<organism evidence="1 2">
    <name type="scientific">Thermocatellispora tengchongensis</name>
    <dbReference type="NCBI Taxonomy" id="1073253"/>
    <lineage>
        <taxon>Bacteria</taxon>
        <taxon>Bacillati</taxon>
        <taxon>Actinomycetota</taxon>
        <taxon>Actinomycetes</taxon>
        <taxon>Streptosporangiales</taxon>
        <taxon>Streptosporangiaceae</taxon>
        <taxon>Thermocatellispora</taxon>
    </lineage>
</organism>
<gene>
    <name evidence="1" type="ORF">HNP84_007224</name>
</gene>
<keyword evidence="2" id="KW-1185">Reference proteome</keyword>
<dbReference type="EMBL" id="JACHGN010000018">
    <property type="protein sequence ID" value="MBB5137472.1"/>
    <property type="molecule type" value="Genomic_DNA"/>
</dbReference>
<dbReference type="AlphaFoldDB" id="A0A840PE65"/>